<feature type="transmembrane region" description="Helical" evidence="3">
    <location>
        <begin position="688"/>
        <end position="710"/>
    </location>
</feature>
<dbReference type="InterPro" id="IPR036116">
    <property type="entry name" value="FN3_sf"/>
</dbReference>
<feature type="domain" description="Ig-like" evidence="4">
    <location>
        <begin position="359"/>
        <end position="447"/>
    </location>
</feature>
<dbReference type="InterPro" id="IPR003599">
    <property type="entry name" value="Ig_sub"/>
</dbReference>
<dbReference type="PROSITE" id="PS50853">
    <property type="entry name" value="FN3"/>
    <property type="match status" value="2"/>
</dbReference>
<evidence type="ECO:0000256" key="3">
    <source>
        <dbReference type="SAM" id="Phobius"/>
    </source>
</evidence>
<keyword evidence="3" id="KW-0472">Membrane</keyword>
<organism evidence="6 7">
    <name type="scientific">Megalurothrips usitatus</name>
    <name type="common">bean blossom thrips</name>
    <dbReference type="NCBI Taxonomy" id="439358"/>
    <lineage>
        <taxon>Eukaryota</taxon>
        <taxon>Metazoa</taxon>
        <taxon>Ecdysozoa</taxon>
        <taxon>Arthropoda</taxon>
        <taxon>Hexapoda</taxon>
        <taxon>Insecta</taxon>
        <taxon>Pterygota</taxon>
        <taxon>Neoptera</taxon>
        <taxon>Paraneoptera</taxon>
        <taxon>Thysanoptera</taxon>
        <taxon>Terebrantia</taxon>
        <taxon>Thripoidea</taxon>
        <taxon>Thripidae</taxon>
        <taxon>Megalurothrips</taxon>
    </lineage>
</organism>
<reference evidence="6" key="1">
    <citation type="submission" date="2022-12" db="EMBL/GenBank/DDBJ databases">
        <title>Chromosome-level genome assembly of the bean flower thrips Megalurothrips usitatus.</title>
        <authorList>
            <person name="Ma L."/>
            <person name="Liu Q."/>
            <person name="Li H."/>
            <person name="Cai W."/>
        </authorList>
    </citation>
    <scope>NUCLEOTIDE SEQUENCE</scope>
    <source>
        <strain evidence="6">Cailab_2022a</strain>
    </source>
</reference>
<feature type="domain" description="Ig-like" evidence="4">
    <location>
        <begin position="154"/>
        <end position="259"/>
    </location>
</feature>
<accession>A0AAV7X4I0</accession>
<dbReference type="Gene3D" id="2.60.40.10">
    <property type="entry name" value="Immunoglobulins"/>
    <property type="match status" value="6"/>
</dbReference>
<dbReference type="AlphaFoldDB" id="A0AAV7X4I0"/>
<dbReference type="SMART" id="SM00060">
    <property type="entry name" value="FN3"/>
    <property type="match status" value="2"/>
</dbReference>
<evidence type="ECO:0000256" key="2">
    <source>
        <dbReference type="ARBA" id="ARBA00023157"/>
    </source>
</evidence>
<dbReference type="SMART" id="SM00409">
    <property type="entry name" value="IG"/>
    <property type="match status" value="4"/>
</dbReference>
<dbReference type="InterPro" id="IPR003961">
    <property type="entry name" value="FN3_dom"/>
</dbReference>
<dbReference type="InterPro" id="IPR013783">
    <property type="entry name" value="Ig-like_fold"/>
</dbReference>
<dbReference type="InterPro" id="IPR036179">
    <property type="entry name" value="Ig-like_dom_sf"/>
</dbReference>
<protein>
    <recommendedName>
        <fullName evidence="8">Protein borderless</fullName>
    </recommendedName>
</protein>
<dbReference type="Pfam" id="PF00041">
    <property type="entry name" value="fn3"/>
    <property type="match status" value="2"/>
</dbReference>
<dbReference type="InterPro" id="IPR007110">
    <property type="entry name" value="Ig-like_dom"/>
</dbReference>
<keyword evidence="3" id="KW-0812">Transmembrane</keyword>
<gene>
    <name evidence="6" type="ORF">ONE63_004698</name>
</gene>
<dbReference type="InterPro" id="IPR013098">
    <property type="entry name" value="Ig_I-set"/>
</dbReference>
<name>A0AAV7X4I0_9NEOP</name>
<dbReference type="PROSITE" id="PS50835">
    <property type="entry name" value="IG_LIKE"/>
    <property type="match status" value="4"/>
</dbReference>
<dbReference type="FunFam" id="2.60.40.10:FF:001149">
    <property type="entry name" value="Turtle, isoform H"/>
    <property type="match status" value="1"/>
</dbReference>
<feature type="domain" description="Fibronectin type-III" evidence="5">
    <location>
        <begin position="452"/>
        <end position="568"/>
    </location>
</feature>
<dbReference type="CDD" id="cd00063">
    <property type="entry name" value="FN3"/>
    <property type="match status" value="2"/>
</dbReference>
<keyword evidence="1" id="KW-0677">Repeat</keyword>
<dbReference type="PANTHER" id="PTHR44170">
    <property type="entry name" value="PROTEIN SIDEKICK"/>
    <property type="match status" value="1"/>
</dbReference>
<dbReference type="SUPFAM" id="SSF48726">
    <property type="entry name" value="Immunoglobulin"/>
    <property type="match status" value="4"/>
</dbReference>
<dbReference type="SUPFAM" id="SSF49265">
    <property type="entry name" value="Fibronectin type III"/>
    <property type="match status" value="1"/>
</dbReference>
<dbReference type="EMBL" id="JAPTSV010000016">
    <property type="protein sequence ID" value="KAJ1519406.1"/>
    <property type="molecule type" value="Genomic_DNA"/>
</dbReference>
<feature type="domain" description="Ig-like" evidence="4">
    <location>
        <begin position="264"/>
        <end position="354"/>
    </location>
</feature>
<dbReference type="GO" id="GO:0009653">
    <property type="term" value="P:anatomical structure morphogenesis"/>
    <property type="evidence" value="ECO:0007669"/>
    <property type="project" value="UniProtKB-ARBA"/>
</dbReference>
<evidence type="ECO:0000259" key="5">
    <source>
        <dbReference type="PROSITE" id="PS50853"/>
    </source>
</evidence>
<evidence type="ECO:0000259" key="4">
    <source>
        <dbReference type="PROSITE" id="PS50835"/>
    </source>
</evidence>
<keyword evidence="7" id="KW-1185">Reference proteome</keyword>
<dbReference type="Pfam" id="PF07679">
    <property type="entry name" value="I-set"/>
    <property type="match status" value="1"/>
</dbReference>
<dbReference type="PANTHER" id="PTHR44170:SF32">
    <property type="entry name" value="PROTEIN TURTLE-LIKE PROTEIN"/>
    <property type="match status" value="1"/>
</dbReference>
<evidence type="ECO:0000313" key="7">
    <source>
        <dbReference type="Proteomes" id="UP001075354"/>
    </source>
</evidence>
<dbReference type="GO" id="GO:0030154">
    <property type="term" value="P:cell differentiation"/>
    <property type="evidence" value="ECO:0007669"/>
    <property type="project" value="UniProtKB-ARBA"/>
</dbReference>
<keyword evidence="3" id="KW-1133">Transmembrane helix</keyword>
<evidence type="ECO:0000256" key="1">
    <source>
        <dbReference type="ARBA" id="ARBA00022737"/>
    </source>
</evidence>
<dbReference type="Pfam" id="PF13927">
    <property type="entry name" value="Ig_3"/>
    <property type="match status" value="2"/>
</dbReference>
<dbReference type="InterPro" id="IPR003598">
    <property type="entry name" value="Ig_sub2"/>
</dbReference>
<dbReference type="SMART" id="SM00408">
    <property type="entry name" value="IGc2"/>
    <property type="match status" value="4"/>
</dbReference>
<proteinExistence type="predicted"/>
<comment type="caution">
    <text evidence="6">The sequence shown here is derived from an EMBL/GenBank/DDBJ whole genome shotgun (WGS) entry which is preliminary data.</text>
</comment>
<keyword evidence="2" id="KW-1015">Disulfide bond</keyword>
<evidence type="ECO:0008006" key="8">
    <source>
        <dbReference type="Google" id="ProtNLM"/>
    </source>
</evidence>
<dbReference type="Proteomes" id="UP001075354">
    <property type="component" value="Chromosome 16"/>
</dbReference>
<sequence length="738" mass="81621">MPPPVRTLGVACILLSAAYSGTKRKFRPRTVSERNRHSFPRAAVTASAFFDVEEDKGGPVHLKATVGDSLVLNCKLEFPNDVPIPYIMHWNKGGGTVFSWVDGQLAAEEPYKGRVSPAHDLPDGSFSGAVNLTSIRESDKGWYECRVHFPNRTPSTRLNGTWFFLDVDGGTLLATPPINVTTLEGETAHFSCVTKDRAHRVTWYKDGVPIPDIVELRQRSFVSADGSLTIAPTAMGDPGEYMCEVTDGSTRQQAAAHLDVQYKAKVMYSPREVQLPFGRAATLDCHFRANPPLTSLRWEKDGFLFDPYNVQGVFYRRNGSLYFNKVDETHRGRYTCTPFNDLGTEGPSPVIDVRVQRPPVFTITPHNMYLRRTGDSVAMPCDAVNGGDTERPLIVWFKKDGTPLPRSRITLEGGNLTLDNIVEADRGMYQCVASNGAATISVETELVLENTAPRPPYNLRAVSSTTSVTLTWLPGIERPETQHSVWFRISDSPQWHVLPDARELDPSAQYRQSDTPEWRTLRIGDTGSTEAMVAGLKAGREYEFMVLSQDEHGDGMFSKAIRVKTAGTSTVEEVPHEYRTSIGSFQQIGPPRNVTVRVTPDGFLVAWDPPAFGAEDLKHYLVRWARGAPDSGYLPTGSDVTTDLSYVIRYLEEDRLYSIFVLALNANDVEAASHPVSLYVPPYRSQRALPVGMAVGLALVAAAVAAAWYLRERQLRRLRARAEAGDVPVDAKQGNGKG</sequence>
<dbReference type="GO" id="GO:0098609">
    <property type="term" value="P:cell-cell adhesion"/>
    <property type="evidence" value="ECO:0007669"/>
    <property type="project" value="TreeGrafter"/>
</dbReference>
<evidence type="ECO:0000313" key="6">
    <source>
        <dbReference type="EMBL" id="KAJ1519406.1"/>
    </source>
</evidence>
<feature type="domain" description="Fibronectin type-III" evidence="5">
    <location>
        <begin position="590"/>
        <end position="683"/>
    </location>
</feature>
<feature type="domain" description="Ig-like" evidence="4">
    <location>
        <begin position="40"/>
        <end position="147"/>
    </location>
</feature>